<evidence type="ECO:0000256" key="2">
    <source>
        <dbReference type="ARBA" id="ARBA00022747"/>
    </source>
</evidence>
<dbReference type="InterPro" id="IPR051212">
    <property type="entry name" value="Type-I_RE_S_subunit"/>
</dbReference>
<dbReference type="InterPro" id="IPR044946">
    <property type="entry name" value="Restrct_endonuc_typeI_TRD_sf"/>
</dbReference>
<accession>A0A6L6LTT6</accession>
<dbReference type="CDD" id="cd17262">
    <property type="entry name" value="RMtype1_S_Aco12261I-TRD2-CR2"/>
    <property type="match status" value="1"/>
</dbReference>
<comment type="subunit">
    <text evidence="4">The methyltransferase is composed of M and S polypeptides.</text>
</comment>
<dbReference type="PANTHER" id="PTHR43140:SF1">
    <property type="entry name" value="TYPE I RESTRICTION ENZYME ECOKI SPECIFICITY SUBUNIT"/>
    <property type="match status" value="1"/>
</dbReference>
<evidence type="ECO:0000313" key="6">
    <source>
        <dbReference type="EMBL" id="MTS27669.1"/>
    </source>
</evidence>
<dbReference type="GO" id="GO:0003677">
    <property type="term" value="F:DNA binding"/>
    <property type="evidence" value="ECO:0007669"/>
    <property type="project" value="UniProtKB-KW"/>
</dbReference>
<gene>
    <name evidence="6" type="ORF">GMD59_10265</name>
</gene>
<keyword evidence="6" id="KW-0255">Endonuclease</keyword>
<feature type="domain" description="Type I restriction modification DNA specificity" evidence="5">
    <location>
        <begin position="220"/>
        <end position="395"/>
    </location>
</feature>
<dbReference type="PANTHER" id="PTHR43140">
    <property type="entry name" value="TYPE-1 RESTRICTION ENZYME ECOKI SPECIFICITY PROTEIN"/>
    <property type="match status" value="1"/>
</dbReference>
<keyword evidence="2" id="KW-0680">Restriction system</keyword>
<dbReference type="SUPFAM" id="SSF116734">
    <property type="entry name" value="DNA methylase specificity domain"/>
    <property type="match status" value="2"/>
</dbReference>
<dbReference type="RefSeq" id="WP_172726212.1">
    <property type="nucleotide sequence ID" value="NZ_WMZN01000026.1"/>
</dbReference>
<evidence type="ECO:0000313" key="7">
    <source>
        <dbReference type="Proteomes" id="UP000472755"/>
    </source>
</evidence>
<comment type="caution">
    <text evidence="6">The sequence shown here is derived from an EMBL/GenBank/DDBJ whole genome shotgun (WGS) entry which is preliminary data.</text>
</comment>
<sequence length="415" mass="47658">MKKYSDYKNSSVPWIGEIPTTWNLSQLRYVIECLDGKRVPVELSLRADMQGNIPYWGAGNIVDYVDKALFDEELVLLGEDGAPFFDHTRPVAFHITEPIWANNHIHVLRIKENADPKYIVYVLNAVDYKEYINGAILNKLTQSAMNRIKIPLPPLSVQKKISKHLDKKVAAINALLTQKESLVTLLQEKRTTTINNAVTRGIKTTAKMYESSVEWLGEVPENWRIVPAKALFAQSKETRHETDVQLTASQKYGIISQEDYMEKQSYKIVLADKGLENWKHVEPNDFIISLRSFQGGLEISYIPGCITWHYIVLRPKAGVEPEYFKWLFKSPRYIQALQRTANFIRDGQDLRFSNFVQVPLPLIPMDEQKEIAEYLNKETARIDSIIADITEQIEKLKEYRQSVISEVVTGKVAVE</sequence>
<dbReference type="InterPro" id="IPR000055">
    <property type="entry name" value="Restrct_endonuc_typeI_TRD"/>
</dbReference>
<organism evidence="6 7">
    <name type="scientific">Ruthenibacterium lactatiformans</name>
    <dbReference type="NCBI Taxonomy" id="1550024"/>
    <lineage>
        <taxon>Bacteria</taxon>
        <taxon>Bacillati</taxon>
        <taxon>Bacillota</taxon>
        <taxon>Clostridia</taxon>
        <taxon>Eubacteriales</taxon>
        <taxon>Oscillospiraceae</taxon>
        <taxon>Ruthenibacterium</taxon>
    </lineage>
</organism>
<comment type="similarity">
    <text evidence="1">Belongs to the type-I restriction system S methylase family.</text>
</comment>
<proteinExistence type="inferred from homology"/>
<dbReference type="Gene3D" id="1.10.287.1120">
    <property type="entry name" value="Bipartite methylase S protein"/>
    <property type="match status" value="1"/>
</dbReference>
<evidence type="ECO:0000259" key="5">
    <source>
        <dbReference type="Pfam" id="PF01420"/>
    </source>
</evidence>
<dbReference type="Proteomes" id="UP000472755">
    <property type="component" value="Unassembled WGS sequence"/>
</dbReference>
<dbReference type="AlphaFoldDB" id="A0A6L6LTT6"/>
<dbReference type="GO" id="GO:0009307">
    <property type="term" value="P:DNA restriction-modification system"/>
    <property type="evidence" value="ECO:0007669"/>
    <property type="project" value="UniProtKB-KW"/>
</dbReference>
<protein>
    <submittedName>
        <fullName evidence="6">Restriction endonuclease subunit S</fullName>
    </submittedName>
</protein>
<dbReference type="Gene3D" id="3.90.220.20">
    <property type="entry name" value="DNA methylase specificity domains"/>
    <property type="match status" value="2"/>
</dbReference>
<evidence type="ECO:0000256" key="4">
    <source>
        <dbReference type="ARBA" id="ARBA00038652"/>
    </source>
</evidence>
<evidence type="ECO:0000256" key="3">
    <source>
        <dbReference type="ARBA" id="ARBA00023125"/>
    </source>
</evidence>
<dbReference type="EMBL" id="WMZU01000015">
    <property type="protein sequence ID" value="MTS27669.1"/>
    <property type="molecule type" value="Genomic_DNA"/>
</dbReference>
<dbReference type="Pfam" id="PF01420">
    <property type="entry name" value="Methylase_S"/>
    <property type="match status" value="2"/>
</dbReference>
<name>A0A6L6LTT6_9FIRM</name>
<dbReference type="GO" id="GO:0004519">
    <property type="term" value="F:endonuclease activity"/>
    <property type="evidence" value="ECO:0007669"/>
    <property type="project" value="UniProtKB-KW"/>
</dbReference>
<reference evidence="6 7" key="1">
    <citation type="journal article" date="2019" name="Nat. Med.">
        <title>A library of human gut bacterial isolates paired with longitudinal multiomics data enables mechanistic microbiome research.</title>
        <authorList>
            <person name="Poyet M."/>
            <person name="Groussin M."/>
            <person name="Gibbons S.M."/>
            <person name="Avila-Pacheco J."/>
            <person name="Jiang X."/>
            <person name="Kearney S.M."/>
            <person name="Perrotta A.R."/>
            <person name="Berdy B."/>
            <person name="Zhao S."/>
            <person name="Lieberman T.D."/>
            <person name="Swanson P.K."/>
            <person name="Smith M."/>
            <person name="Roesemann S."/>
            <person name="Alexander J.E."/>
            <person name="Rich S.A."/>
            <person name="Livny J."/>
            <person name="Vlamakis H."/>
            <person name="Clish C."/>
            <person name="Bullock K."/>
            <person name="Deik A."/>
            <person name="Scott J."/>
            <person name="Pierce K.A."/>
            <person name="Xavier R.J."/>
            <person name="Alm E.J."/>
        </authorList>
    </citation>
    <scope>NUCLEOTIDE SEQUENCE [LARGE SCALE GENOMIC DNA]</scope>
    <source>
        <strain evidence="6 7">BIOML-A4</strain>
    </source>
</reference>
<feature type="domain" description="Type I restriction modification DNA specificity" evidence="5">
    <location>
        <begin position="19"/>
        <end position="180"/>
    </location>
</feature>
<evidence type="ECO:0000256" key="1">
    <source>
        <dbReference type="ARBA" id="ARBA00010923"/>
    </source>
</evidence>
<keyword evidence="6" id="KW-0540">Nuclease</keyword>
<keyword evidence="3" id="KW-0238">DNA-binding</keyword>
<keyword evidence="6" id="KW-0378">Hydrolase</keyword>